<reference evidence="1 2" key="1">
    <citation type="submission" date="2021-06" db="EMBL/GenBank/DDBJ databases">
        <title>Caerostris extrusa draft genome.</title>
        <authorList>
            <person name="Kono N."/>
            <person name="Arakawa K."/>
        </authorList>
    </citation>
    <scope>NUCLEOTIDE SEQUENCE [LARGE SCALE GENOMIC DNA]</scope>
</reference>
<dbReference type="AlphaFoldDB" id="A0AAV4N7W6"/>
<accession>A0AAV4N7W6</accession>
<keyword evidence="2" id="KW-1185">Reference proteome</keyword>
<dbReference type="EMBL" id="BPLR01002952">
    <property type="protein sequence ID" value="GIX79572.1"/>
    <property type="molecule type" value="Genomic_DNA"/>
</dbReference>
<dbReference type="Proteomes" id="UP001054945">
    <property type="component" value="Unassembled WGS sequence"/>
</dbReference>
<evidence type="ECO:0000313" key="1">
    <source>
        <dbReference type="EMBL" id="GIX79572.1"/>
    </source>
</evidence>
<name>A0AAV4N7W6_CAEEX</name>
<sequence>MHTTARTHRFRKRVPFESKTRKSDCHRLFTELALFTHDISTESTAGALLIYKTQAAVLPSHKTSPQTFYLPISNLGRLLEGIEKNPAKLN</sequence>
<organism evidence="1 2">
    <name type="scientific">Caerostris extrusa</name>
    <name type="common">Bark spider</name>
    <name type="synonym">Caerostris bankana</name>
    <dbReference type="NCBI Taxonomy" id="172846"/>
    <lineage>
        <taxon>Eukaryota</taxon>
        <taxon>Metazoa</taxon>
        <taxon>Ecdysozoa</taxon>
        <taxon>Arthropoda</taxon>
        <taxon>Chelicerata</taxon>
        <taxon>Arachnida</taxon>
        <taxon>Araneae</taxon>
        <taxon>Araneomorphae</taxon>
        <taxon>Entelegynae</taxon>
        <taxon>Araneoidea</taxon>
        <taxon>Araneidae</taxon>
        <taxon>Caerostris</taxon>
    </lineage>
</organism>
<comment type="caution">
    <text evidence="1">The sequence shown here is derived from an EMBL/GenBank/DDBJ whole genome shotgun (WGS) entry which is preliminary data.</text>
</comment>
<protein>
    <submittedName>
        <fullName evidence="1">Uncharacterized protein</fullName>
    </submittedName>
</protein>
<proteinExistence type="predicted"/>
<evidence type="ECO:0000313" key="2">
    <source>
        <dbReference type="Proteomes" id="UP001054945"/>
    </source>
</evidence>
<gene>
    <name evidence="1" type="ORF">CEXT_51461</name>
</gene>